<proteinExistence type="predicted"/>
<gene>
    <name evidence="2" type="ORF">I7412_25405</name>
</gene>
<dbReference type="AlphaFoldDB" id="A0A937UQP0"/>
<name>A0A937UQP0_9ACTN</name>
<reference evidence="2" key="1">
    <citation type="submission" date="2020-12" db="EMBL/GenBank/DDBJ databases">
        <title>Genomic characterization of non-nitrogen-fixing Frankia strains.</title>
        <authorList>
            <person name="Carlos-Shanley C."/>
            <person name="Guerra T."/>
            <person name="Hahn D."/>
        </authorList>
    </citation>
    <scope>NUCLEOTIDE SEQUENCE</scope>
    <source>
        <strain evidence="2">CN6</strain>
    </source>
</reference>
<feature type="region of interest" description="Disordered" evidence="1">
    <location>
        <begin position="80"/>
        <end position="120"/>
    </location>
</feature>
<comment type="caution">
    <text evidence="2">The sequence shown here is derived from an EMBL/GenBank/DDBJ whole genome shotgun (WGS) entry which is preliminary data.</text>
</comment>
<dbReference type="RefSeq" id="WP_203001914.1">
    <property type="nucleotide sequence ID" value="NZ_JADWYU010000247.1"/>
</dbReference>
<keyword evidence="3" id="KW-1185">Reference proteome</keyword>
<accession>A0A937UQP0</accession>
<evidence type="ECO:0000313" key="2">
    <source>
        <dbReference type="EMBL" id="MBL7630437.1"/>
    </source>
</evidence>
<dbReference type="Proteomes" id="UP000604475">
    <property type="component" value="Unassembled WGS sequence"/>
</dbReference>
<evidence type="ECO:0000256" key="1">
    <source>
        <dbReference type="SAM" id="MobiDB-lite"/>
    </source>
</evidence>
<sequence>MPSVTVPRTLLAHLLAERHWTVDEFVRQFNRAGRRSGPDRRDHAISRRQATRWVAGRLPSLPHPASCRVLETMFDTTATALLAPPGGHTPNPAGRPDGQTTTRSGSDDGNLPAAEEVSPTDRRTLLATGLLFTTSATTLGPVDQAARISRVIAASTPDPLTLAQLQHGIHRLTTRYAITPHAELVAPIEQAWTTAEALLDSRVTGPTRTDLELVAGQYALYRGLLAFGMGDDHAALTFLVLAGQHAEAARDSLLAGSVAVLRSMVAFFAGEFATAADIARRAQPGAHPYVVPTLASSLARALAQTGDADGALAALRTMRDNIWTGPPLPGPEPGDEETYEAFSAVTLGYLNRGDQAEPHARNSLTLLGQTGRYAQLAGTHLALARAFIRRQTPDPEQAASAVNDALRAAAGKDHIRTTTRAHAIYHHLNANPNWARLPAVQDLGDRLPTLALPAGQEVAI</sequence>
<organism evidence="2 3">
    <name type="scientific">Frankia nepalensis</name>
    <dbReference type="NCBI Taxonomy" id="1836974"/>
    <lineage>
        <taxon>Bacteria</taxon>
        <taxon>Bacillati</taxon>
        <taxon>Actinomycetota</taxon>
        <taxon>Actinomycetes</taxon>
        <taxon>Frankiales</taxon>
        <taxon>Frankiaceae</taxon>
        <taxon>Frankia</taxon>
    </lineage>
</organism>
<evidence type="ECO:0000313" key="3">
    <source>
        <dbReference type="Proteomes" id="UP000604475"/>
    </source>
</evidence>
<protein>
    <submittedName>
        <fullName evidence="2">Uncharacterized protein</fullName>
    </submittedName>
</protein>
<dbReference type="EMBL" id="JAEACQ010000249">
    <property type="protein sequence ID" value="MBL7630437.1"/>
    <property type="molecule type" value="Genomic_DNA"/>
</dbReference>